<evidence type="ECO:0000313" key="23">
    <source>
        <dbReference type="RefSeq" id="XP_014511239.2"/>
    </source>
</evidence>
<evidence type="ECO:0000256" key="2">
    <source>
        <dbReference type="ARBA" id="ARBA00022527"/>
    </source>
</evidence>
<keyword evidence="14" id="KW-0325">Glycoprotein</keyword>
<feature type="signal peptide" evidence="19">
    <location>
        <begin position="1"/>
        <end position="28"/>
    </location>
</feature>
<feature type="binding site" evidence="17">
    <location>
        <position position="612"/>
    </location>
    <ligand>
        <name>ATP</name>
        <dbReference type="ChEBI" id="CHEBI:30616"/>
    </ligand>
</feature>
<dbReference type="Proteomes" id="UP000087766">
    <property type="component" value="Chromosome 8"/>
</dbReference>
<dbReference type="SMART" id="SM00220">
    <property type="entry name" value="S_TKc"/>
    <property type="match status" value="1"/>
</dbReference>
<dbReference type="InterPro" id="IPR008271">
    <property type="entry name" value="Ser/Thr_kinase_AS"/>
</dbReference>
<evidence type="ECO:0000256" key="19">
    <source>
        <dbReference type="SAM" id="SignalP"/>
    </source>
</evidence>
<evidence type="ECO:0000256" key="11">
    <source>
        <dbReference type="ARBA" id="ARBA00022989"/>
    </source>
</evidence>
<dbReference type="PANTHER" id="PTHR27002">
    <property type="entry name" value="RECEPTOR-LIKE SERINE/THREONINE-PROTEIN KINASE SD1-8"/>
    <property type="match status" value="1"/>
</dbReference>
<evidence type="ECO:0000313" key="22">
    <source>
        <dbReference type="Proteomes" id="UP000087766"/>
    </source>
</evidence>
<dbReference type="GO" id="GO:0005886">
    <property type="term" value="C:plasma membrane"/>
    <property type="evidence" value="ECO:0007669"/>
    <property type="project" value="TreeGrafter"/>
</dbReference>
<feature type="domain" description="Gnk2-homologous" evidence="21">
    <location>
        <begin position="287"/>
        <end position="386"/>
    </location>
</feature>
<feature type="transmembrane region" description="Helical" evidence="18">
    <location>
        <begin position="522"/>
        <end position="542"/>
    </location>
</feature>
<keyword evidence="6 19" id="KW-0732">Signal</keyword>
<dbReference type="FunFam" id="3.30.430.20:FF:000013">
    <property type="entry name" value="Cysteine-rich RLK (RECEPTOR-like protein kinase) 23"/>
    <property type="match status" value="1"/>
</dbReference>
<dbReference type="InterPro" id="IPR038408">
    <property type="entry name" value="GNK2_sf"/>
</dbReference>
<dbReference type="FunFam" id="3.30.200.20:FF:000727">
    <property type="entry name" value="Cysteine-rich RLK (RECEPTOR-like protein kinase) 23"/>
    <property type="match status" value="1"/>
</dbReference>
<dbReference type="Gene3D" id="3.30.430.20">
    <property type="entry name" value="Gnk2 domain, C-X8-C-X2-C motif"/>
    <property type="match status" value="4"/>
</dbReference>
<evidence type="ECO:0000256" key="1">
    <source>
        <dbReference type="ARBA" id="ARBA00004167"/>
    </source>
</evidence>
<dbReference type="InterPro" id="IPR011009">
    <property type="entry name" value="Kinase-like_dom_sf"/>
</dbReference>
<dbReference type="PANTHER" id="PTHR27002:SF847">
    <property type="entry name" value="CYSTEINE-RICH RECEPTOR-KINASE-LIKE PROTEIN"/>
    <property type="match status" value="1"/>
</dbReference>
<dbReference type="KEGG" id="vra:106769939"/>
<reference evidence="23" key="2">
    <citation type="submission" date="2025-08" db="UniProtKB">
        <authorList>
            <consortium name="RefSeq"/>
        </authorList>
    </citation>
    <scope>IDENTIFICATION</scope>
    <source>
        <tissue evidence="23">Leaf</tissue>
    </source>
</reference>
<dbReference type="GO" id="GO:0005524">
    <property type="term" value="F:ATP binding"/>
    <property type="evidence" value="ECO:0007669"/>
    <property type="project" value="UniProtKB-UniRule"/>
</dbReference>
<accession>A0A1S3UZA0</accession>
<dbReference type="InterPro" id="IPR017441">
    <property type="entry name" value="Protein_kinase_ATP_BS"/>
</dbReference>
<keyword evidence="13" id="KW-0675">Receptor</keyword>
<evidence type="ECO:0000259" key="21">
    <source>
        <dbReference type="PROSITE" id="PS51473"/>
    </source>
</evidence>
<dbReference type="InterPro" id="IPR000719">
    <property type="entry name" value="Prot_kinase_dom"/>
</dbReference>
<keyword evidence="7" id="KW-0677">Repeat</keyword>
<comment type="catalytic activity">
    <reaction evidence="16">
        <text>L-threonyl-[protein] + ATP = O-phospho-L-threonyl-[protein] + ADP + H(+)</text>
        <dbReference type="Rhea" id="RHEA:46608"/>
        <dbReference type="Rhea" id="RHEA-COMP:11060"/>
        <dbReference type="Rhea" id="RHEA-COMP:11605"/>
        <dbReference type="ChEBI" id="CHEBI:15378"/>
        <dbReference type="ChEBI" id="CHEBI:30013"/>
        <dbReference type="ChEBI" id="CHEBI:30616"/>
        <dbReference type="ChEBI" id="CHEBI:61977"/>
        <dbReference type="ChEBI" id="CHEBI:456216"/>
    </reaction>
</comment>
<dbReference type="SUPFAM" id="SSF56112">
    <property type="entry name" value="Protein kinase-like (PK-like)"/>
    <property type="match status" value="1"/>
</dbReference>
<dbReference type="InterPro" id="IPR002902">
    <property type="entry name" value="GNK2"/>
</dbReference>
<dbReference type="AlphaFoldDB" id="A0A1S3UZA0"/>
<dbReference type="Pfam" id="PF00069">
    <property type="entry name" value="Pkinase"/>
    <property type="match status" value="1"/>
</dbReference>
<evidence type="ECO:0000259" key="20">
    <source>
        <dbReference type="PROSITE" id="PS50011"/>
    </source>
</evidence>
<dbReference type="PROSITE" id="PS00108">
    <property type="entry name" value="PROTEIN_KINASE_ST"/>
    <property type="match status" value="1"/>
</dbReference>
<evidence type="ECO:0000256" key="16">
    <source>
        <dbReference type="ARBA" id="ARBA00047951"/>
    </source>
</evidence>
<dbReference type="Gene3D" id="1.10.510.10">
    <property type="entry name" value="Transferase(Phosphotransferase) domain 1"/>
    <property type="match status" value="1"/>
</dbReference>
<feature type="domain" description="Gnk2-homologous" evidence="21">
    <location>
        <begin position="32"/>
        <end position="143"/>
    </location>
</feature>
<sequence length="915" mass="102945">MVDYMASFNLVHIFTLLSFIINFVLTQAQWDNLFSGQNCSESLTTPNSAFQSNVKILLSYLSSNATANKQFYNTTVTGATHSNTVYGMFFCSGDVPPELCSQCVANATNAIFSDPDAYPNCSLTTDAVIGYLNCMFRFSNRYFFSKIDLYPYFGSGNICDPKSEPTQKELNGFLFKTCKEAVDEAAESPIGVKKYATREARMSGSQTLYCQAECTPDLSPHDCRKCLNYLMPAAQDNSCLPRFRLSSCSLRCEVYPFYRPSTALAPPEPVLVPDSSNTDSQNPLYLSHNCSSSSNKAMITADSAFLSNLETLFSYLSSNSTTKTRFYNTTVETVSGLFMCRGDLSPDLCRLCVLDATKLIASKCRSSKEAVIWYNNCFLRYSDHPFPSTLEISPTYHRFDVENTSAPNLQQRFFTWTLAKALYEAQIDTGGPFKNYGTKEAKLNDHQSLYTLARCTPNIDGFSCQVCLDRIFKNEIPWCCLASPVGKIFYPSCYMMFGLSPANTTDHEIQAKTPATGRSRTIILILVFGALSVVLLSLCCYLRRRKARKSTYNTLLGKIFGHESVTLKGLQFDLNIVKAATNNFSHENKIGKGGFGEVYKGILSDGRQIAIKRLSRCSKQGSIEFKNEVLLIAKLQHKNLVTFIGFCLEEQEKILIYEYMPKGSLDYLLFDNAQPQKLSWSERYKIIEGISLGILYLHDYSRLKIIHRDLKPSNILLDENMNSKISDFGMAKIVDLDQDRENTNRIVGTYGYMSPEYAMLGQFSEKSDIFSFGVMVLEIVTGKRNANAYESQDESGTIVEGLMGYVWRQWKDERLLSILDSNIKESFSQEEVLKCIHIGLLCIQENPNIRPTMATVVAYLSGQSPELSSPQDPTLFMRNTDHPIIPQQRSSSSQNKTSYNQFSINEVSISNLYPR</sequence>
<protein>
    <submittedName>
        <fullName evidence="23">Cysteine-rich receptor-like protein kinase 5</fullName>
    </submittedName>
</protein>
<keyword evidence="12 18" id="KW-0472">Membrane</keyword>
<comment type="catalytic activity">
    <reaction evidence="15">
        <text>L-seryl-[protein] + ATP = O-phospho-L-seryl-[protein] + ADP + H(+)</text>
        <dbReference type="Rhea" id="RHEA:17989"/>
        <dbReference type="Rhea" id="RHEA-COMP:9863"/>
        <dbReference type="Rhea" id="RHEA-COMP:11604"/>
        <dbReference type="ChEBI" id="CHEBI:15378"/>
        <dbReference type="ChEBI" id="CHEBI:29999"/>
        <dbReference type="ChEBI" id="CHEBI:30616"/>
        <dbReference type="ChEBI" id="CHEBI:83421"/>
        <dbReference type="ChEBI" id="CHEBI:456216"/>
    </reaction>
</comment>
<dbReference type="Pfam" id="PF01657">
    <property type="entry name" value="Stress-antifung"/>
    <property type="match status" value="2"/>
</dbReference>
<keyword evidence="4" id="KW-0808">Transferase</keyword>
<keyword evidence="8 17" id="KW-0547">Nucleotide-binding</keyword>
<dbReference type="OrthoDB" id="1385450at2759"/>
<feature type="domain" description="Gnk2-homologous" evidence="21">
    <location>
        <begin position="392"/>
        <end position="502"/>
    </location>
</feature>
<feature type="domain" description="Gnk2-homologous" evidence="21">
    <location>
        <begin position="152"/>
        <end position="257"/>
    </location>
</feature>
<dbReference type="CDD" id="cd23509">
    <property type="entry name" value="Gnk2-like"/>
    <property type="match status" value="4"/>
</dbReference>
<dbReference type="GO" id="GO:0004674">
    <property type="term" value="F:protein serine/threonine kinase activity"/>
    <property type="evidence" value="ECO:0007669"/>
    <property type="project" value="UniProtKB-KW"/>
</dbReference>
<keyword evidence="11 18" id="KW-1133">Transmembrane helix</keyword>
<dbReference type="RefSeq" id="XP_014511239.2">
    <property type="nucleotide sequence ID" value="XM_014655753.2"/>
</dbReference>
<dbReference type="PROSITE" id="PS00107">
    <property type="entry name" value="PROTEIN_KINASE_ATP"/>
    <property type="match status" value="1"/>
</dbReference>
<keyword evidence="5 18" id="KW-0812">Transmembrane</keyword>
<evidence type="ECO:0000256" key="4">
    <source>
        <dbReference type="ARBA" id="ARBA00022679"/>
    </source>
</evidence>
<evidence type="ECO:0000256" key="15">
    <source>
        <dbReference type="ARBA" id="ARBA00047558"/>
    </source>
</evidence>
<dbReference type="FunFam" id="1.10.510.10:FF:000129">
    <property type="entry name" value="cysteine-rich receptor-like protein kinase 10"/>
    <property type="match status" value="1"/>
</dbReference>
<dbReference type="GO" id="GO:0042742">
    <property type="term" value="P:defense response to bacterium"/>
    <property type="evidence" value="ECO:0007669"/>
    <property type="project" value="TreeGrafter"/>
</dbReference>
<evidence type="ECO:0000256" key="7">
    <source>
        <dbReference type="ARBA" id="ARBA00022737"/>
    </source>
</evidence>
<reference evidence="22" key="1">
    <citation type="journal article" date="2014" name="Nat. Commun.">
        <title>Genome sequence of mungbean and insights into evolution within Vigna species.</title>
        <authorList>
            <person name="Kang Y.J."/>
            <person name="Kim S.K."/>
            <person name="Kim M.Y."/>
            <person name="Lestari P."/>
            <person name="Kim K.H."/>
            <person name="Ha B.K."/>
            <person name="Jun T.H."/>
            <person name="Hwang W.J."/>
            <person name="Lee T."/>
            <person name="Lee J."/>
            <person name="Shim S."/>
            <person name="Yoon M.Y."/>
            <person name="Jang Y.E."/>
            <person name="Han K.S."/>
            <person name="Taeprayoon P."/>
            <person name="Yoon N."/>
            <person name="Somta P."/>
            <person name="Tanya P."/>
            <person name="Kim K.S."/>
            <person name="Gwag J.G."/>
            <person name="Moon J.K."/>
            <person name="Lee Y.H."/>
            <person name="Park B.S."/>
            <person name="Bombarely A."/>
            <person name="Doyle J.J."/>
            <person name="Jackson S.A."/>
            <person name="Schafleitner R."/>
            <person name="Srinives P."/>
            <person name="Varshney R.K."/>
            <person name="Lee S.H."/>
        </authorList>
    </citation>
    <scope>NUCLEOTIDE SEQUENCE [LARGE SCALE GENOMIC DNA]</scope>
    <source>
        <strain evidence="22">cv. VC1973A</strain>
    </source>
</reference>
<evidence type="ECO:0000256" key="12">
    <source>
        <dbReference type="ARBA" id="ARBA00023136"/>
    </source>
</evidence>
<keyword evidence="22" id="KW-1185">Reference proteome</keyword>
<evidence type="ECO:0000256" key="8">
    <source>
        <dbReference type="ARBA" id="ARBA00022741"/>
    </source>
</evidence>
<dbReference type="PROSITE" id="PS51473">
    <property type="entry name" value="GNK2"/>
    <property type="match status" value="4"/>
</dbReference>
<evidence type="ECO:0000256" key="5">
    <source>
        <dbReference type="ARBA" id="ARBA00022692"/>
    </source>
</evidence>
<name>A0A1S3UZA0_VIGRR</name>
<organism evidence="22 23">
    <name type="scientific">Vigna radiata var. radiata</name>
    <name type="common">Mung bean</name>
    <name type="synonym">Phaseolus aureus</name>
    <dbReference type="NCBI Taxonomy" id="3916"/>
    <lineage>
        <taxon>Eukaryota</taxon>
        <taxon>Viridiplantae</taxon>
        <taxon>Streptophyta</taxon>
        <taxon>Embryophyta</taxon>
        <taxon>Tracheophyta</taxon>
        <taxon>Spermatophyta</taxon>
        <taxon>Magnoliopsida</taxon>
        <taxon>eudicotyledons</taxon>
        <taxon>Gunneridae</taxon>
        <taxon>Pentapetalae</taxon>
        <taxon>rosids</taxon>
        <taxon>fabids</taxon>
        <taxon>Fabales</taxon>
        <taxon>Fabaceae</taxon>
        <taxon>Papilionoideae</taxon>
        <taxon>50 kb inversion clade</taxon>
        <taxon>NPAAA clade</taxon>
        <taxon>indigoferoid/millettioid clade</taxon>
        <taxon>Phaseoleae</taxon>
        <taxon>Vigna</taxon>
    </lineage>
</organism>
<feature type="chain" id="PRO_5018051229" evidence="19">
    <location>
        <begin position="29"/>
        <end position="915"/>
    </location>
</feature>
<gene>
    <name evidence="23" type="primary">LOC106769939</name>
</gene>
<evidence type="ECO:0000256" key="6">
    <source>
        <dbReference type="ARBA" id="ARBA00022729"/>
    </source>
</evidence>
<proteinExistence type="predicted"/>
<feature type="domain" description="Protein kinase" evidence="20">
    <location>
        <begin position="584"/>
        <end position="867"/>
    </location>
</feature>
<keyword evidence="3" id="KW-0597">Phosphoprotein</keyword>
<dbReference type="GeneID" id="106769939"/>
<evidence type="ECO:0000256" key="18">
    <source>
        <dbReference type="SAM" id="Phobius"/>
    </source>
</evidence>
<evidence type="ECO:0000256" key="13">
    <source>
        <dbReference type="ARBA" id="ARBA00023170"/>
    </source>
</evidence>
<keyword evidence="10 17" id="KW-0067">ATP-binding</keyword>
<dbReference type="Gene3D" id="3.30.200.20">
    <property type="entry name" value="Phosphorylase Kinase, domain 1"/>
    <property type="match status" value="1"/>
</dbReference>
<dbReference type="CDD" id="cd14066">
    <property type="entry name" value="STKc_IRAK"/>
    <property type="match status" value="1"/>
</dbReference>
<dbReference type="PROSITE" id="PS50011">
    <property type="entry name" value="PROTEIN_KINASE_DOM"/>
    <property type="match status" value="1"/>
</dbReference>
<evidence type="ECO:0000256" key="17">
    <source>
        <dbReference type="PROSITE-ProRule" id="PRU10141"/>
    </source>
</evidence>
<evidence type="ECO:0000256" key="10">
    <source>
        <dbReference type="ARBA" id="ARBA00022840"/>
    </source>
</evidence>
<comment type="subcellular location">
    <subcellularLocation>
        <location evidence="1">Membrane</location>
        <topology evidence="1">Single-pass membrane protein</topology>
    </subcellularLocation>
</comment>
<evidence type="ECO:0000256" key="9">
    <source>
        <dbReference type="ARBA" id="ARBA00022777"/>
    </source>
</evidence>
<evidence type="ECO:0000256" key="14">
    <source>
        <dbReference type="ARBA" id="ARBA00023180"/>
    </source>
</evidence>
<keyword evidence="2" id="KW-0723">Serine/threonine-protein kinase</keyword>
<evidence type="ECO:0000256" key="3">
    <source>
        <dbReference type="ARBA" id="ARBA00022553"/>
    </source>
</evidence>
<keyword evidence="9" id="KW-0418">Kinase</keyword>